<sequence length="118" mass="13130">MYSTSDPDICRTSDGLPCVMWGMSMSNCRQKKREDIAGECLLSLTEKQIDDLSLSIDHSIKLQKLVKNLIVENATSISRKNNNSSAFCANDTIIELQDIDNITYVNENITDAQADPLS</sequence>
<reference evidence="1 2" key="1">
    <citation type="journal article" date="2023" name="Nucleic Acids Res.">
        <title>The hologenome of Daphnia magna reveals possible DNA methylation and microbiome-mediated evolution of the host genome.</title>
        <authorList>
            <person name="Chaturvedi A."/>
            <person name="Li X."/>
            <person name="Dhandapani V."/>
            <person name="Marshall H."/>
            <person name="Kissane S."/>
            <person name="Cuenca-Cambronero M."/>
            <person name="Asole G."/>
            <person name="Calvet F."/>
            <person name="Ruiz-Romero M."/>
            <person name="Marangio P."/>
            <person name="Guigo R."/>
            <person name="Rago D."/>
            <person name="Mirbahai L."/>
            <person name="Eastwood N."/>
            <person name="Colbourne J.K."/>
            <person name="Zhou J."/>
            <person name="Mallon E."/>
            <person name="Orsini L."/>
        </authorList>
    </citation>
    <scope>NUCLEOTIDE SEQUENCE [LARGE SCALE GENOMIC DNA]</scope>
    <source>
        <strain evidence="1">LRV0_1</strain>
    </source>
</reference>
<organism evidence="1 2">
    <name type="scientific">Daphnia magna</name>
    <dbReference type="NCBI Taxonomy" id="35525"/>
    <lineage>
        <taxon>Eukaryota</taxon>
        <taxon>Metazoa</taxon>
        <taxon>Ecdysozoa</taxon>
        <taxon>Arthropoda</taxon>
        <taxon>Crustacea</taxon>
        <taxon>Branchiopoda</taxon>
        <taxon>Diplostraca</taxon>
        <taxon>Cladocera</taxon>
        <taxon>Anomopoda</taxon>
        <taxon>Daphniidae</taxon>
        <taxon>Daphnia</taxon>
    </lineage>
</organism>
<proteinExistence type="predicted"/>
<dbReference type="EMBL" id="JAOYFB010000002">
    <property type="protein sequence ID" value="KAK4006484.1"/>
    <property type="molecule type" value="Genomic_DNA"/>
</dbReference>
<dbReference type="Proteomes" id="UP001234178">
    <property type="component" value="Unassembled WGS sequence"/>
</dbReference>
<comment type="caution">
    <text evidence="1">The sequence shown here is derived from an EMBL/GenBank/DDBJ whole genome shotgun (WGS) entry which is preliminary data.</text>
</comment>
<name>A0ABQ9Z0P8_9CRUS</name>
<evidence type="ECO:0000313" key="2">
    <source>
        <dbReference type="Proteomes" id="UP001234178"/>
    </source>
</evidence>
<protein>
    <submittedName>
        <fullName evidence="1">Uncharacterized protein</fullName>
    </submittedName>
</protein>
<dbReference type="Gene3D" id="1.10.150.50">
    <property type="entry name" value="Transcription Factor, Ets-1"/>
    <property type="match status" value="1"/>
</dbReference>
<keyword evidence="2" id="KW-1185">Reference proteome</keyword>
<gene>
    <name evidence="1" type="ORF">OUZ56_011638</name>
</gene>
<evidence type="ECO:0000313" key="1">
    <source>
        <dbReference type="EMBL" id="KAK4006484.1"/>
    </source>
</evidence>
<dbReference type="InterPro" id="IPR013761">
    <property type="entry name" value="SAM/pointed_sf"/>
</dbReference>
<accession>A0ABQ9Z0P8</accession>